<evidence type="ECO:0000256" key="3">
    <source>
        <dbReference type="PROSITE-ProRule" id="PRU00277"/>
    </source>
</evidence>
<dbReference type="EC" id="5.2.1.8" evidence="4"/>
<dbReference type="Gene3D" id="3.10.50.40">
    <property type="match status" value="1"/>
</dbReference>
<protein>
    <recommendedName>
        <fullName evidence="4">Peptidyl-prolyl cis-trans isomerase</fullName>
        <ecNumber evidence="4">5.2.1.8</ecNumber>
    </recommendedName>
</protein>
<dbReference type="PROSITE" id="PS50059">
    <property type="entry name" value="FKBP_PPIASE"/>
    <property type="match status" value="1"/>
</dbReference>
<evidence type="ECO:0000256" key="2">
    <source>
        <dbReference type="ARBA" id="ARBA00023110"/>
    </source>
</evidence>
<evidence type="ECO:0000256" key="1">
    <source>
        <dbReference type="ARBA" id="ARBA00000971"/>
    </source>
</evidence>
<dbReference type="SUPFAM" id="SSF54534">
    <property type="entry name" value="FKBP-like"/>
    <property type="match status" value="1"/>
</dbReference>
<sequence length="209" mass="23592">MKNFRLLIIALLGVISITSCMKNDTIDDGWDYAKEKARYDSTMNKQKPILAAYAAENYSDNRYYNDSVGMYLDILTPATDESYEYVLQGSSFISPQITVKYKGKLLLTGEVFEDATGTAQQFYLNPNSNINVTQAWIRAFLPRNVTINGTDILYGLVPNGIKKGTKFKFIAPSPIVYDNRERKDNSGKVIVPKDSPVEYEVEVIDIKNI</sequence>
<evidence type="ECO:0000256" key="4">
    <source>
        <dbReference type="RuleBase" id="RU003915"/>
    </source>
</evidence>
<feature type="signal peptide" evidence="5">
    <location>
        <begin position="1"/>
        <end position="21"/>
    </location>
</feature>
<dbReference type="InterPro" id="IPR046357">
    <property type="entry name" value="PPIase_dom_sf"/>
</dbReference>
<keyword evidence="2 3" id="KW-0697">Rotamase</keyword>
<dbReference type="RefSeq" id="WP_336557619.1">
    <property type="nucleotide sequence ID" value="NZ_JAYLLN010000017.1"/>
</dbReference>
<dbReference type="InterPro" id="IPR001179">
    <property type="entry name" value="PPIase_FKBP_dom"/>
</dbReference>
<evidence type="ECO:0000313" key="8">
    <source>
        <dbReference type="Proteomes" id="UP001363035"/>
    </source>
</evidence>
<keyword evidence="8" id="KW-1185">Reference proteome</keyword>
<evidence type="ECO:0000313" key="7">
    <source>
        <dbReference type="EMBL" id="MEI5984919.1"/>
    </source>
</evidence>
<comment type="similarity">
    <text evidence="4">Belongs to the FKBP-type PPIase family.</text>
</comment>
<evidence type="ECO:0000259" key="6">
    <source>
        <dbReference type="PROSITE" id="PS50059"/>
    </source>
</evidence>
<dbReference type="EMBL" id="JAYLLN010000017">
    <property type="protein sequence ID" value="MEI5984919.1"/>
    <property type="molecule type" value="Genomic_DNA"/>
</dbReference>
<comment type="caution">
    <text evidence="7">The sequence shown here is derived from an EMBL/GenBank/DDBJ whole genome shotgun (WGS) entry which is preliminary data.</text>
</comment>
<dbReference type="Proteomes" id="UP001363035">
    <property type="component" value="Unassembled WGS sequence"/>
</dbReference>
<keyword evidence="5" id="KW-0732">Signal</keyword>
<comment type="catalytic activity">
    <reaction evidence="1 3 4">
        <text>[protein]-peptidylproline (omega=180) = [protein]-peptidylproline (omega=0)</text>
        <dbReference type="Rhea" id="RHEA:16237"/>
        <dbReference type="Rhea" id="RHEA-COMP:10747"/>
        <dbReference type="Rhea" id="RHEA-COMP:10748"/>
        <dbReference type="ChEBI" id="CHEBI:83833"/>
        <dbReference type="ChEBI" id="CHEBI:83834"/>
        <dbReference type="EC" id="5.2.1.8"/>
    </reaction>
</comment>
<keyword evidence="3 4" id="KW-0413">Isomerase</keyword>
<dbReference type="PROSITE" id="PS51257">
    <property type="entry name" value="PROKAR_LIPOPROTEIN"/>
    <property type="match status" value="1"/>
</dbReference>
<dbReference type="Pfam" id="PF00254">
    <property type="entry name" value="FKBP_C"/>
    <property type="match status" value="1"/>
</dbReference>
<accession>A0ABU8I654</accession>
<proteinExistence type="inferred from homology"/>
<feature type="chain" id="PRO_5046276544" description="Peptidyl-prolyl cis-trans isomerase" evidence="5">
    <location>
        <begin position="22"/>
        <end position="209"/>
    </location>
</feature>
<evidence type="ECO:0000256" key="5">
    <source>
        <dbReference type="SAM" id="SignalP"/>
    </source>
</evidence>
<reference evidence="7 8" key="1">
    <citation type="submission" date="2024-01" db="EMBL/GenBank/DDBJ databases">
        <title>Sphingobacterium tenebrionis sp. nov., a novel endophyte isolated from tenebrio molitor intestines.</title>
        <authorList>
            <person name="Zhang C."/>
        </authorList>
    </citation>
    <scope>NUCLEOTIDE SEQUENCE [LARGE SCALE GENOMIC DNA]</scope>
    <source>
        <strain evidence="7 8">PU5-4</strain>
    </source>
</reference>
<organism evidence="7 8">
    <name type="scientific">Sphingobacterium tenebrionis</name>
    <dbReference type="NCBI Taxonomy" id="3111775"/>
    <lineage>
        <taxon>Bacteria</taxon>
        <taxon>Pseudomonadati</taxon>
        <taxon>Bacteroidota</taxon>
        <taxon>Sphingobacteriia</taxon>
        <taxon>Sphingobacteriales</taxon>
        <taxon>Sphingobacteriaceae</taxon>
        <taxon>Sphingobacterium</taxon>
    </lineage>
</organism>
<gene>
    <name evidence="7" type="ORF">VJ786_08390</name>
</gene>
<dbReference type="GO" id="GO:0003755">
    <property type="term" value="F:peptidyl-prolyl cis-trans isomerase activity"/>
    <property type="evidence" value="ECO:0007669"/>
    <property type="project" value="UniProtKB-EC"/>
</dbReference>
<name>A0ABU8I654_9SPHI</name>
<feature type="domain" description="PPIase FKBP-type" evidence="6">
    <location>
        <begin position="94"/>
        <end position="207"/>
    </location>
</feature>